<proteinExistence type="predicted"/>
<organism evidence="2 3">
    <name type="scientific">Spiroplasma ixodetis</name>
    <dbReference type="NCBI Taxonomy" id="2141"/>
    <lineage>
        <taxon>Bacteria</taxon>
        <taxon>Bacillati</taxon>
        <taxon>Mycoplasmatota</taxon>
        <taxon>Mollicutes</taxon>
        <taxon>Entomoplasmatales</taxon>
        <taxon>Spiroplasmataceae</taxon>
        <taxon>Spiroplasma</taxon>
    </lineage>
</organism>
<reference evidence="2 3" key="1">
    <citation type="journal article" date="2022" name="Front. Microbiol.">
        <title>Male-killing mechanisms vary between Spiroplasma species.</title>
        <authorList>
            <person name="Arai H."/>
            <person name="Inoue M."/>
            <person name="Kageyama D."/>
        </authorList>
    </citation>
    <scope>NUCLEOTIDE SEQUENCE [LARGE SCALE GENOMIC DNA]</scope>
    <source>
        <strain evidence="3">sHm</strain>
    </source>
</reference>
<dbReference type="EMBL" id="AP026933">
    <property type="protein sequence ID" value="BDT02781.1"/>
    <property type="molecule type" value="Genomic_DNA"/>
</dbReference>
<sequence>MNILKRVIMCISIFLCLTIIWIPFHFMLKTLIYGDKREKKVQTVKS</sequence>
<evidence type="ECO:0008006" key="4">
    <source>
        <dbReference type="Google" id="ProtNLM"/>
    </source>
</evidence>
<protein>
    <recommendedName>
        <fullName evidence="4">Spiroplasmavirus-related protein</fullName>
    </recommendedName>
</protein>
<feature type="transmembrane region" description="Helical" evidence="1">
    <location>
        <begin position="7"/>
        <end position="28"/>
    </location>
</feature>
<evidence type="ECO:0000256" key="1">
    <source>
        <dbReference type="SAM" id="Phobius"/>
    </source>
</evidence>
<keyword evidence="1" id="KW-0472">Membrane</keyword>
<name>A0ABM8BSG4_9MOLU</name>
<dbReference type="Proteomes" id="UP001163387">
    <property type="component" value="Chromosome"/>
</dbReference>
<gene>
    <name evidence="2" type="ORF">SHM_04270</name>
</gene>
<keyword evidence="1" id="KW-1133">Transmembrane helix</keyword>
<evidence type="ECO:0000313" key="3">
    <source>
        <dbReference type="Proteomes" id="UP001163387"/>
    </source>
</evidence>
<keyword evidence="3" id="KW-1185">Reference proteome</keyword>
<accession>A0ABM8BSG4</accession>
<evidence type="ECO:0000313" key="2">
    <source>
        <dbReference type="EMBL" id="BDT02781.1"/>
    </source>
</evidence>
<keyword evidence="1" id="KW-0812">Transmembrane</keyword>